<sequence length="54" mass="5736">MAGARDSWASADIFSSGDDYDLSFAEISSQNSDSDQACFNTLLVSSLSHAPLFS</sequence>
<proteinExistence type="predicted"/>
<comment type="caution">
    <text evidence="1">The sequence shown here is derived from an EMBL/GenBank/DDBJ whole genome shotgun (WGS) entry which is preliminary data.</text>
</comment>
<protein>
    <submittedName>
        <fullName evidence="1">Uncharacterized protein</fullName>
    </submittedName>
</protein>
<evidence type="ECO:0000313" key="1">
    <source>
        <dbReference type="EMBL" id="KKS46927.1"/>
    </source>
</evidence>
<organism evidence="1 2">
    <name type="scientific">Candidatus Giovannonibacteria bacterium GW2011_GWF2_42_19</name>
    <dbReference type="NCBI Taxonomy" id="1618659"/>
    <lineage>
        <taxon>Bacteria</taxon>
        <taxon>Candidatus Giovannoniibacteriota</taxon>
    </lineage>
</organism>
<dbReference type="EMBL" id="LCDF01000022">
    <property type="protein sequence ID" value="KKS46927.1"/>
    <property type="molecule type" value="Genomic_DNA"/>
</dbReference>
<evidence type="ECO:0000313" key="2">
    <source>
        <dbReference type="Proteomes" id="UP000034036"/>
    </source>
</evidence>
<reference evidence="1 2" key="1">
    <citation type="journal article" date="2015" name="Nature">
        <title>rRNA introns, odd ribosomes, and small enigmatic genomes across a large radiation of phyla.</title>
        <authorList>
            <person name="Brown C.T."/>
            <person name="Hug L.A."/>
            <person name="Thomas B.C."/>
            <person name="Sharon I."/>
            <person name="Castelle C.J."/>
            <person name="Singh A."/>
            <person name="Wilkins M.J."/>
            <person name="Williams K.H."/>
            <person name="Banfield J.F."/>
        </authorList>
    </citation>
    <scope>NUCLEOTIDE SEQUENCE [LARGE SCALE GENOMIC DNA]</scope>
</reference>
<dbReference type="Proteomes" id="UP000034036">
    <property type="component" value="Unassembled WGS sequence"/>
</dbReference>
<gene>
    <name evidence="1" type="ORF">UV11_C0022G0003</name>
</gene>
<dbReference type="STRING" id="1618659.UV11_C0022G0003"/>
<dbReference type="AlphaFoldDB" id="A0A0G0ZDW9"/>
<name>A0A0G0ZDW9_9BACT</name>
<accession>A0A0G0ZDW9</accession>